<sequence>METESGAVSTAVRASGPGVAGIRSNVDSVPEGPEERGLAPKRPLFCREEMWTGRLIYHREERPACKPGRVVSWGREGGTTGPGPGVGWLGDLSKGREVSGVGGWLRPMHQAGLGKSNSFPAETGLSDVFDARSGGTPPSRPPRGVVRAADTASPRLVRFPPLLLAGLRGKISRWLAFFSLPHFGGEGVDPRVSVQVHDDPREPEEVVAAAIYPSASACWPRRGRSTEAVTATQTSNQTPTDSLSPSPNPVSPVPLNNPTSAPRYGTVIPNRIFVGGIDFKTNENDLRKFFSQYGSVKEVKIVNDRAGVSKGYGFVTFETQEDAQKILQEAEKLNYKDKKLNIGPAIRKQQVGIPRSSVMPAAGTMYLTTSTGYPYTYHNGVAYFHTPEVTSVPPPWPSRSISSSPVMVAQPVYQQPAYHYQAPAQCLPGQWQWGVSQSPASSAPFLYLQPSEVIYQPVEIAQDGGCVPPPLSLMEASVPEPYSDHGVQATYHQVYAPSAIAMPAPVMQPEPIKTVWSIHY</sequence>
<feature type="domain" description="RRM" evidence="13">
    <location>
        <begin position="270"/>
        <end position="347"/>
    </location>
</feature>
<keyword evidence="3" id="KW-0963">Cytoplasm</keyword>
<feature type="region of interest" description="Disordered" evidence="12">
    <location>
        <begin position="222"/>
        <end position="262"/>
    </location>
</feature>
<protein>
    <recommendedName>
        <fullName evidence="10">Protein boule-like</fullName>
    </recommendedName>
</protein>
<dbReference type="RefSeq" id="XP_025706421.1">
    <property type="nucleotide sequence ID" value="XM_025850636.1"/>
</dbReference>
<keyword evidence="4" id="KW-0221">Differentiation</keyword>
<dbReference type="Pfam" id="PF00076">
    <property type="entry name" value="RRM_1"/>
    <property type="match status" value="1"/>
</dbReference>
<dbReference type="PROSITE" id="PS50102">
    <property type="entry name" value="RRM"/>
    <property type="match status" value="1"/>
</dbReference>
<dbReference type="Gene3D" id="3.30.70.330">
    <property type="match status" value="1"/>
</dbReference>
<dbReference type="AlphaFoldDB" id="A0A3Q7NSP4"/>
<reference evidence="16" key="2">
    <citation type="submission" date="2025-08" db="UniProtKB">
        <authorList>
            <consortium name="RefSeq"/>
        </authorList>
    </citation>
    <scope>IDENTIFICATION</scope>
    <source>
        <tissue evidence="16">Blood</tissue>
    </source>
</reference>
<feature type="region of interest" description="Disordered" evidence="12">
    <location>
        <begin position="1"/>
        <end position="40"/>
    </location>
</feature>
<evidence type="ECO:0000256" key="11">
    <source>
        <dbReference type="PROSITE-ProRule" id="PRU00176"/>
    </source>
</evidence>
<dbReference type="InParanoid" id="A0A3Q7NSP4"/>
<dbReference type="GO" id="GO:0045948">
    <property type="term" value="P:positive regulation of translational initiation"/>
    <property type="evidence" value="ECO:0007669"/>
    <property type="project" value="TreeGrafter"/>
</dbReference>
<reference key="1">
    <citation type="submission" date="2019-01" db="UniProtKB">
        <authorList>
            <consortium name="RefSeq"/>
        </authorList>
    </citation>
    <scope>IDENTIFICATION</scope>
</reference>
<dbReference type="CTD" id="66037"/>
<dbReference type="InterPro" id="IPR043628">
    <property type="entry name" value="DAZ_dom"/>
</dbReference>
<dbReference type="PANTHER" id="PTHR11176">
    <property type="entry name" value="BOULE-RELATED"/>
    <property type="match status" value="1"/>
</dbReference>
<evidence type="ECO:0000256" key="2">
    <source>
        <dbReference type="ARBA" id="ARBA00022473"/>
    </source>
</evidence>
<dbReference type="GO" id="GO:0005737">
    <property type="term" value="C:cytoplasm"/>
    <property type="evidence" value="ECO:0007669"/>
    <property type="project" value="UniProtKB-SubCell"/>
</dbReference>
<evidence type="ECO:0000256" key="1">
    <source>
        <dbReference type="ARBA" id="ARBA00004496"/>
    </source>
</evidence>
<feature type="domain" description="DAZ" evidence="14">
    <location>
        <begin position="397"/>
        <end position="421"/>
    </location>
</feature>
<comment type="subunit">
    <text evidence="9">Interacts with DAZ1 and DAZL.</text>
</comment>
<evidence type="ECO:0000313" key="16">
    <source>
        <dbReference type="RefSeq" id="XP_025706421.1"/>
    </source>
</evidence>
<keyword evidence="15" id="KW-1185">Reference proteome</keyword>
<dbReference type="SMART" id="SM00360">
    <property type="entry name" value="RRM"/>
    <property type="match status" value="1"/>
</dbReference>
<feature type="compositionally biased region" description="Polar residues" evidence="12">
    <location>
        <begin position="227"/>
        <end position="241"/>
    </location>
</feature>
<name>A0A3Q7NSP4_CALUR</name>
<dbReference type="GO" id="GO:0030154">
    <property type="term" value="P:cell differentiation"/>
    <property type="evidence" value="ECO:0007669"/>
    <property type="project" value="UniProtKB-KW"/>
</dbReference>
<dbReference type="GO" id="GO:0051321">
    <property type="term" value="P:meiotic cell cycle"/>
    <property type="evidence" value="ECO:0007669"/>
    <property type="project" value="UniProtKB-ARBA"/>
</dbReference>
<dbReference type="SUPFAM" id="SSF54928">
    <property type="entry name" value="RNA-binding domain, RBD"/>
    <property type="match status" value="1"/>
</dbReference>
<evidence type="ECO:0000256" key="10">
    <source>
        <dbReference type="ARBA" id="ARBA00072848"/>
    </source>
</evidence>
<gene>
    <name evidence="16" type="primary">BOLL</name>
</gene>
<evidence type="ECO:0000256" key="7">
    <source>
        <dbReference type="ARBA" id="ARBA00022884"/>
    </source>
</evidence>
<keyword evidence="6" id="KW-0744">Spermatogenesis</keyword>
<keyword evidence="7 11" id="KW-0694">RNA-binding</keyword>
<dbReference type="FunFam" id="3.30.70.330:FF:000167">
    <property type="entry name" value="protein boule-like isoform X1"/>
    <property type="match status" value="1"/>
</dbReference>
<dbReference type="InterPro" id="IPR035979">
    <property type="entry name" value="RBD_domain_sf"/>
</dbReference>
<evidence type="ECO:0000256" key="4">
    <source>
        <dbReference type="ARBA" id="ARBA00022782"/>
    </source>
</evidence>
<evidence type="ECO:0000256" key="5">
    <source>
        <dbReference type="ARBA" id="ARBA00022845"/>
    </source>
</evidence>
<accession>A0A3Q7NSP4</accession>
<keyword evidence="2" id="KW-0217">Developmental protein</keyword>
<dbReference type="Proteomes" id="UP000286641">
    <property type="component" value="Unplaced"/>
</dbReference>
<dbReference type="GO" id="GO:0003730">
    <property type="term" value="F:mRNA 3'-UTR binding"/>
    <property type="evidence" value="ECO:0007669"/>
    <property type="project" value="TreeGrafter"/>
</dbReference>
<evidence type="ECO:0000256" key="8">
    <source>
        <dbReference type="ARBA" id="ARBA00060279"/>
    </source>
</evidence>
<evidence type="ECO:0000256" key="9">
    <source>
        <dbReference type="ARBA" id="ARBA00062241"/>
    </source>
</evidence>
<evidence type="ECO:0000256" key="3">
    <source>
        <dbReference type="ARBA" id="ARBA00022490"/>
    </source>
</evidence>
<evidence type="ECO:0000256" key="12">
    <source>
        <dbReference type="SAM" id="MobiDB-lite"/>
    </source>
</evidence>
<dbReference type="InterPro" id="IPR012677">
    <property type="entry name" value="Nucleotide-bd_a/b_plait_sf"/>
</dbReference>
<evidence type="ECO:0000259" key="13">
    <source>
        <dbReference type="PROSITE" id="PS50102"/>
    </source>
</evidence>
<evidence type="ECO:0000259" key="14">
    <source>
        <dbReference type="PROSITE" id="PS51890"/>
    </source>
</evidence>
<comment type="function">
    <text evidence="8">Probable RNA-binding protein, which may be required during spermatogenesis. May act by binding to the 3'-UTR of mRNAs and regulating their translation.</text>
</comment>
<dbReference type="PROSITE" id="PS51890">
    <property type="entry name" value="DAZ"/>
    <property type="match status" value="1"/>
</dbReference>
<dbReference type="PANTHER" id="PTHR11176:SF10">
    <property type="entry name" value="PROTEIN BOULE-LIKE"/>
    <property type="match status" value="1"/>
</dbReference>
<proteinExistence type="predicted"/>
<organism evidence="15 16">
    <name type="scientific">Callorhinus ursinus</name>
    <name type="common">Northern fur seal</name>
    <dbReference type="NCBI Taxonomy" id="34884"/>
    <lineage>
        <taxon>Eukaryota</taxon>
        <taxon>Metazoa</taxon>
        <taxon>Chordata</taxon>
        <taxon>Craniata</taxon>
        <taxon>Vertebrata</taxon>
        <taxon>Euteleostomi</taxon>
        <taxon>Mammalia</taxon>
        <taxon>Eutheria</taxon>
        <taxon>Laurasiatheria</taxon>
        <taxon>Carnivora</taxon>
        <taxon>Caniformia</taxon>
        <taxon>Pinnipedia</taxon>
        <taxon>Otariidae</taxon>
        <taxon>Callorhinus</taxon>
    </lineage>
</organism>
<keyword evidence="5" id="KW-0810">Translation regulation</keyword>
<dbReference type="GO" id="GO:0007283">
    <property type="term" value="P:spermatogenesis"/>
    <property type="evidence" value="ECO:0007669"/>
    <property type="project" value="UniProtKB-KW"/>
</dbReference>
<evidence type="ECO:0000256" key="6">
    <source>
        <dbReference type="ARBA" id="ARBA00022871"/>
    </source>
</evidence>
<dbReference type="InterPro" id="IPR000504">
    <property type="entry name" value="RRM_dom"/>
</dbReference>
<dbReference type="GO" id="GO:0008494">
    <property type="term" value="F:translation activator activity"/>
    <property type="evidence" value="ECO:0007669"/>
    <property type="project" value="TreeGrafter"/>
</dbReference>
<evidence type="ECO:0000313" key="15">
    <source>
        <dbReference type="Proteomes" id="UP000286641"/>
    </source>
</evidence>
<dbReference type="CDD" id="cd12673">
    <property type="entry name" value="RRM_BOULE"/>
    <property type="match status" value="1"/>
</dbReference>
<dbReference type="GO" id="GO:0070935">
    <property type="term" value="P:3'-UTR-mediated mRNA stabilization"/>
    <property type="evidence" value="ECO:0007669"/>
    <property type="project" value="TreeGrafter"/>
</dbReference>
<comment type="subcellular location">
    <subcellularLocation>
        <location evidence="1">Cytoplasm</location>
    </subcellularLocation>
</comment>